<dbReference type="PRINTS" id="PR00162">
    <property type="entry name" value="RIESKE"/>
</dbReference>
<dbReference type="Pfam" id="PF01266">
    <property type="entry name" value="DAO"/>
    <property type="match status" value="1"/>
</dbReference>
<keyword evidence="7" id="KW-0560">Oxidoreductase</keyword>
<evidence type="ECO:0000259" key="6">
    <source>
        <dbReference type="PROSITE" id="PS51296"/>
    </source>
</evidence>
<dbReference type="Pfam" id="PF00355">
    <property type="entry name" value="Rieske"/>
    <property type="match status" value="1"/>
</dbReference>
<keyword evidence="5" id="KW-1015">Disulfide bond</keyword>
<evidence type="ECO:0000313" key="7">
    <source>
        <dbReference type="EMBL" id="OPJ58299.1"/>
    </source>
</evidence>
<proteinExistence type="predicted"/>
<dbReference type="InterPro" id="IPR036922">
    <property type="entry name" value="Rieske_2Fe-2S_sf"/>
</dbReference>
<reference evidence="7 8" key="1">
    <citation type="submission" date="2017-03" db="EMBL/GenBank/DDBJ databases">
        <title>Genome sequence of Clostridium oryzae DSM 28571.</title>
        <authorList>
            <person name="Poehlein A."/>
            <person name="Daniel R."/>
        </authorList>
    </citation>
    <scope>NUCLEOTIDE SEQUENCE [LARGE SCALE GENOMIC DNA]</scope>
    <source>
        <strain evidence="7 8">DSM 28571</strain>
    </source>
</reference>
<dbReference type="InterPro" id="IPR005805">
    <property type="entry name" value="Rieske_Fe-S_prot_C"/>
</dbReference>
<dbReference type="SUPFAM" id="SSF50022">
    <property type="entry name" value="ISP domain"/>
    <property type="match status" value="1"/>
</dbReference>
<dbReference type="SUPFAM" id="SSF51905">
    <property type="entry name" value="FAD/NAD(P)-binding domain"/>
    <property type="match status" value="1"/>
</dbReference>
<dbReference type="AlphaFoldDB" id="A0A1V4IEF0"/>
<evidence type="ECO:0000256" key="3">
    <source>
        <dbReference type="ARBA" id="ARBA00023004"/>
    </source>
</evidence>
<dbReference type="GO" id="GO:0004497">
    <property type="term" value="F:monooxygenase activity"/>
    <property type="evidence" value="ECO:0007669"/>
    <property type="project" value="UniProtKB-ARBA"/>
</dbReference>
<keyword evidence="2" id="KW-0479">Metal-binding</keyword>
<dbReference type="RefSeq" id="WP_079427170.1">
    <property type="nucleotide sequence ID" value="NZ_MZGV01000059.1"/>
</dbReference>
<sequence>MNEVNKPENTEDYLKSYWIASTKKTNYPSLDQDIDVDVAIVGGGIVGITAAYLLKKNGTKVAIIDAGRIVQGTSGFTTAKITSQHYLIYHKIADIFSMELAAQYAEANQSSIEFVEKLTKQLSINCDFERVPAYIYTREQKYIKAIEKEADVALKLGIKADFVHELPINLNVDCALIFENQAQFHPRKYLLSIAEKIPGEGSYIFENTEAMDIEKGRPMTITTNRNKKVRAGKVIVASHFPFYDEGLYLARLSPKRSYIIAAAIKEEFPKGMYINAESPSRSLRSQPDGENQLVLVGGEGHKTAHGNNFDEHYDNLEKFAQSLFTVESVKYRWSAQDYSTLDNVPYVGQINSTDENIYVATGFGKWGMSNGTAAARLLADKILGKVNPWEEVYNPSRHFTGTAYMKLFTHNFDVAKELVIGKIKGGENGVNIKCGEAKVVELEGKKYGAYRDNEGVLHIIDTTCTHVGCELRWNDAEKSWDCPCHGSRFTYDGQILEGPATHKLNYYKEGANKIDPNIKL</sequence>
<keyword evidence="3" id="KW-0408">Iron</keyword>
<protein>
    <submittedName>
        <fullName evidence="7">Gamma-glutamylputrescine oxidoreductase</fullName>
        <ecNumber evidence="7">1.4.3.-</ecNumber>
    </submittedName>
</protein>
<dbReference type="STRING" id="1450648.CLORY_36620"/>
<dbReference type="InterPro" id="IPR036188">
    <property type="entry name" value="FAD/NAD-bd_sf"/>
</dbReference>
<dbReference type="InterPro" id="IPR006076">
    <property type="entry name" value="FAD-dep_OxRdtase"/>
</dbReference>
<dbReference type="PROSITE" id="PS51296">
    <property type="entry name" value="RIESKE"/>
    <property type="match status" value="1"/>
</dbReference>
<dbReference type="GO" id="GO:0016705">
    <property type="term" value="F:oxidoreductase activity, acting on paired donors, with incorporation or reduction of molecular oxygen"/>
    <property type="evidence" value="ECO:0007669"/>
    <property type="project" value="UniProtKB-ARBA"/>
</dbReference>
<dbReference type="Gene3D" id="3.30.9.10">
    <property type="entry name" value="D-Amino Acid Oxidase, subunit A, domain 2"/>
    <property type="match status" value="1"/>
</dbReference>
<dbReference type="Gene3D" id="2.102.10.10">
    <property type="entry name" value="Rieske [2Fe-2S] iron-sulphur domain"/>
    <property type="match status" value="1"/>
</dbReference>
<comment type="caution">
    <text evidence="7">The sequence shown here is derived from an EMBL/GenBank/DDBJ whole genome shotgun (WGS) entry which is preliminary data.</text>
</comment>
<organism evidence="7 8">
    <name type="scientific">Clostridium oryzae</name>
    <dbReference type="NCBI Taxonomy" id="1450648"/>
    <lineage>
        <taxon>Bacteria</taxon>
        <taxon>Bacillati</taxon>
        <taxon>Bacillota</taxon>
        <taxon>Clostridia</taxon>
        <taxon>Eubacteriales</taxon>
        <taxon>Clostridiaceae</taxon>
        <taxon>Clostridium</taxon>
    </lineage>
</organism>
<feature type="domain" description="Rieske" evidence="6">
    <location>
        <begin position="435"/>
        <end position="508"/>
    </location>
</feature>
<dbReference type="EMBL" id="MZGV01000059">
    <property type="protein sequence ID" value="OPJ58299.1"/>
    <property type="molecule type" value="Genomic_DNA"/>
</dbReference>
<dbReference type="EC" id="1.4.3.-" evidence="7"/>
<dbReference type="CDD" id="cd03477">
    <property type="entry name" value="Rieske_YhfW_C"/>
    <property type="match status" value="1"/>
</dbReference>
<evidence type="ECO:0000256" key="2">
    <source>
        <dbReference type="ARBA" id="ARBA00022723"/>
    </source>
</evidence>
<evidence type="ECO:0000256" key="5">
    <source>
        <dbReference type="ARBA" id="ARBA00023157"/>
    </source>
</evidence>
<dbReference type="OrthoDB" id="9767869at2"/>
<dbReference type="GO" id="GO:0046872">
    <property type="term" value="F:metal ion binding"/>
    <property type="evidence" value="ECO:0007669"/>
    <property type="project" value="UniProtKB-KW"/>
</dbReference>
<evidence type="ECO:0000313" key="8">
    <source>
        <dbReference type="Proteomes" id="UP000190080"/>
    </source>
</evidence>
<keyword evidence="4" id="KW-0411">Iron-sulfur</keyword>
<evidence type="ECO:0000256" key="4">
    <source>
        <dbReference type="ARBA" id="ARBA00023014"/>
    </source>
</evidence>
<dbReference type="PANTHER" id="PTHR13847">
    <property type="entry name" value="SARCOSINE DEHYDROGENASE-RELATED"/>
    <property type="match status" value="1"/>
</dbReference>
<evidence type="ECO:0000256" key="1">
    <source>
        <dbReference type="ARBA" id="ARBA00022714"/>
    </source>
</evidence>
<dbReference type="InterPro" id="IPR038010">
    <property type="entry name" value="YhfW_C"/>
</dbReference>
<dbReference type="GO" id="GO:0051537">
    <property type="term" value="F:2 iron, 2 sulfur cluster binding"/>
    <property type="evidence" value="ECO:0007669"/>
    <property type="project" value="UniProtKB-KW"/>
</dbReference>
<dbReference type="InterPro" id="IPR017941">
    <property type="entry name" value="Rieske_2Fe-2S"/>
</dbReference>
<dbReference type="FunFam" id="2.102.10.10:FF:000014">
    <property type="entry name" value="Oxidoreductase, FAD dependent"/>
    <property type="match status" value="1"/>
</dbReference>
<dbReference type="Proteomes" id="UP000190080">
    <property type="component" value="Unassembled WGS sequence"/>
</dbReference>
<keyword evidence="1" id="KW-0001">2Fe-2S</keyword>
<gene>
    <name evidence="7" type="primary">puuB</name>
    <name evidence="7" type="ORF">CLORY_36620</name>
</gene>
<dbReference type="GO" id="GO:0016020">
    <property type="term" value="C:membrane"/>
    <property type="evidence" value="ECO:0007669"/>
    <property type="project" value="InterPro"/>
</dbReference>
<dbReference type="Gene3D" id="3.50.50.60">
    <property type="entry name" value="FAD/NAD(P)-binding domain"/>
    <property type="match status" value="1"/>
</dbReference>
<keyword evidence="8" id="KW-1185">Reference proteome</keyword>
<dbReference type="PANTHER" id="PTHR13847:SF274">
    <property type="entry name" value="RIESKE 2FE-2S IRON-SULFUR PROTEIN YHFW-RELATED"/>
    <property type="match status" value="1"/>
</dbReference>
<name>A0A1V4IEF0_9CLOT</name>
<dbReference type="GO" id="GO:0005737">
    <property type="term" value="C:cytoplasm"/>
    <property type="evidence" value="ECO:0007669"/>
    <property type="project" value="TreeGrafter"/>
</dbReference>
<accession>A0A1V4IEF0</accession>